<reference evidence="1 2" key="1">
    <citation type="submission" date="2019-07" db="EMBL/GenBank/DDBJ databases">
        <title>Complete genome sequence of Comamonas sp. NLF 7-7 isolated from livestock.</title>
        <authorList>
            <person name="Kim D.H."/>
            <person name="Kim J.G."/>
        </authorList>
    </citation>
    <scope>NUCLEOTIDE SEQUENCE [LARGE SCALE GENOMIC DNA]</scope>
    <source>
        <strain evidence="1 2">NLF 7-7</strain>
    </source>
</reference>
<dbReference type="EMBL" id="CP042344">
    <property type="protein sequence ID" value="QEA12225.1"/>
    <property type="molecule type" value="Genomic_DNA"/>
</dbReference>
<accession>A0A5B8RVG5</accession>
<dbReference type="RefSeq" id="WP_146911818.1">
    <property type="nucleotide sequence ID" value="NZ_CP042344.1"/>
</dbReference>
<gene>
    <name evidence="1" type="ORF">FOZ74_03770</name>
</gene>
<evidence type="ECO:0000313" key="1">
    <source>
        <dbReference type="EMBL" id="QEA12225.1"/>
    </source>
</evidence>
<evidence type="ECO:0000313" key="2">
    <source>
        <dbReference type="Proteomes" id="UP000321199"/>
    </source>
</evidence>
<organism evidence="1 2">
    <name type="scientific">Comamonas flocculans</name>
    <dbReference type="NCBI Taxonomy" id="2597701"/>
    <lineage>
        <taxon>Bacteria</taxon>
        <taxon>Pseudomonadati</taxon>
        <taxon>Pseudomonadota</taxon>
        <taxon>Betaproteobacteria</taxon>
        <taxon>Burkholderiales</taxon>
        <taxon>Comamonadaceae</taxon>
        <taxon>Comamonas</taxon>
    </lineage>
</organism>
<dbReference type="AlphaFoldDB" id="A0A5B8RVG5"/>
<name>A0A5B8RVG5_9BURK</name>
<dbReference type="KEGG" id="cof:FOZ74_03770"/>
<protein>
    <submittedName>
        <fullName evidence="1">Uncharacterized protein</fullName>
    </submittedName>
</protein>
<dbReference type="OrthoDB" id="8903559at2"/>
<keyword evidence="2" id="KW-1185">Reference proteome</keyword>
<sequence length="304" mass="34515">MITCYLDSQDYSALTDPKLNTLDRRQIKEALLHMARSRQVRFTFSAAAVCESVALTADAAHLAELKAELLSELCGSNALVSFDRLVRAEVNSLARGSAPPRDMFDPHGRWFPEISIDETSVQPWEGMRELAEEEMKAMGLSRQERRAKARTLIKNGKPRQMLISQLAQQDPTVFTTELLKKYPMRPEYAEVMGRYALGKATKKDFNEALMNSLTDPRWMMKWFTTQHALSSPIADMVRKPGRELGQAMRSLAEISAQWAMTLRDAGLDTDPTGKRGEITLRWQEMEERQLRKVCTTRLMAQADA</sequence>
<proteinExistence type="predicted"/>
<dbReference type="Proteomes" id="UP000321199">
    <property type="component" value="Chromosome"/>
</dbReference>